<dbReference type="Pfam" id="PF00024">
    <property type="entry name" value="PAN_1"/>
    <property type="match status" value="1"/>
</dbReference>
<feature type="region of interest" description="Disordered" evidence="2">
    <location>
        <begin position="176"/>
        <end position="225"/>
    </location>
</feature>
<accession>A0ABQ8R5X4</accession>
<organism evidence="5 6">
    <name type="scientific">Fusarium equiseti</name>
    <name type="common">Fusarium scirpi</name>
    <dbReference type="NCBI Taxonomy" id="61235"/>
    <lineage>
        <taxon>Eukaryota</taxon>
        <taxon>Fungi</taxon>
        <taxon>Dikarya</taxon>
        <taxon>Ascomycota</taxon>
        <taxon>Pezizomycotina</taxon>
        <taxon>Sordariomycetes</taxon>
        <taxon>Hypocreomycetidae</taxon>
        <taxon>Hypocreales</taxon>
        <taxon>Nectriaceae</taxon>
        <taxon>Fusarium</taxon>
        <taxon>Fusarium incarnatum-equiseti species complex</taxon>
    </lineage>
</organism>
<keyword evidence="1" id="KW-0175">Coiled coil</keyword>
<reference evidence="5" key="1">
    <citation type="submission" date="2022-09" db="EMBL/GenBank/DDBJ databases">
        <title>Fusarium specimens isolated from Avocado Roots.</title>
        <authorList>
            <person name="Stajich J."/>
            <person name="Roper C."/>
            <person name="Heimlech-Rivalta G."/>
        </authorList>
    </citation>
    <scope>NUCLEOTIDE SEQUENCE</scope>
    <source>
        <strain evidence="5">CF00095</strain>
    </source>
</reference>
<proteinExistence type="predicted"/>
<evidence type="ECO:0000256" key="2">
    <source>
        <dbReference type="SAM" id="MobiDB-lite"/>
    </source>
</evidence>
<dbReference type="InterPro" id="IPR003609">
    <property type="entry name" value="Pan_app"/>
</dbReference>
<feature type="domain" description="Apple" evidence="4">
    <location>
        <begin position="54"/>
        <end position="94"/>
    </location>
</feature>
<feature type="signal peptide" evidence="3">
    <location>
        <begin position="1"/>
        <end position="20"/>
    </location>
</feature>
<evidence type="ECO:0000259" key="4">
    <source>
        <dbReference type="Pfam" id="PF00024"/>
    </source>
</evidence>
<keyword evidence="6" id="KW-1185">Reference proteome</keyword>
<keyword evidence="3" id="KW-0732">Signal</keyword>
<comment type="caution">
    <text evidence="5">The sequence shown here is derived from an EMBL/GenBank/DDBJ whole genome shotgun (WGS) entry which is preliminary data.</text>
</comment>
<evidence type="ECO:0000313" key="5">
    <source>
        <dbReference type="EMBL" id="KAJ4127692.1"/>
    </source>
</evidence>
<evidence type="ECO:0000313" key="6">
    <source>
        <dbReference type="Proteomes" id="UP001152024"/>
    </source>
</evidence>
<feature type="coiled-coil region" evidence="1">
    <location>
        <begin position="391"/>
        <end position="445"/>
    </location>
</feature>
<feature type="compositionally biased region" description="Basic and acidic residues" evidence="2">
    <location>
        <begin position="176"/>
        <end position="188"/>
    </location>
</feature>
<gene>
    <name evidence="5" type="ORF">NW768_007963</name>
</gene>
<feature type="coiled-coil region" evidence="1">
    <location>
        <begin position="480"/>
        <end position="511"/>
    </location>
</feature>
<dbReference type="Proteomes" id="UP001152024">
    <property type="component" value="Unassembled WGS sequence"/>
</dbReference>
<feature type="coiled-coil region" evidence="1">
    <location>
        <begin position="293"/>
        <end position="320"/>
    </location>
</feature>
<name>A0ABQ8R5X4_FUSEQ</name>
<evidence type="ECO:0000256" key="3">
    <source>
        <dbReference type="SAM" id="SignalP"/>
    </source>
</evidence>
<feature type="chain" id="PRO_5047404632" description="Apple domain-containing protein" evidence="3">
    <location>
        <begin position="21"/>
        <end position="648"/>
    </location>
</feature>
<protein>
    <recommendedName>
        <fullName evidence="4">Apple domain-containing protein</fullName>
    </recommendedName>
</protein>
<evidence type="ECO:0000256" key="1">
    <source>
        <dbReference type="SAM" id="Coils"/>
    </source>
</evidence>
<feature type="compositionally biased region" description="Basic and acidic residues" evidence="2">
    <location>
        <begin position="197"/>
        <end position="225"/>
    </location>
</feature>
<sequence length="648" mass="73568">MAWPVRLCLSLGALTWVAQAQECPGVGSDMISRVKFKSFANSQTFALPGDGELNFLNNVPTLQDCANHCAVNDLCKASVWNEDTKECRLIRDTDGCQDEEPGHHSLWRVGFIDTDDNIGCSQQEIDAKCADKANAARLEAEKQCDVRSNDLKAELARLRDENADLRRAKNEAERELDEVKTAREEDKKLHNRQCQTKLDEEINKRRQAVKDAREDAERNCRSKQDKDLQKQLDECDTRRKTDKAERDRIENQCAEDRKRCADGYDKLSQQCLDDLSKANQKGKDSENKCSDAIRQKDDQIQRCTDNVKNIKDQQKQSENQCQTDKANLQKDCENSRNSDKTTLEATCQAEKDIINKQCAHDLDSATKQQKQSENKCQAEKDVINKQCAHDLDAAKNMQNQLESKCQAEKEVIKKQCAYDVDAAKAQQQQQSENKCQAEKDAIKNECAQDADTAKEQQQKQLESKCQAEKDAISKQCTQDLDDAKGQQQRVEAKCQKEKDELEKQCSDKLAQEQKTSDETCQSQKDELQKDCEDRCKSQARGKDDICYNPGGFSAWPNTLPPFSVDDTNYVLKPNTHVQPGKLSPREASSPAACAREHCNNASDCLAIRWDVNTPNKCYVFIDSPYSPFETSRLKNYPNSYMIFKGDKI</sequence>
<dbReference type="EMBL" id="JAOQBH010000012">
    <property type="protein sequence ID" value="KAJ4127692.1"/>
    <property type="molecule type" value="Genomic_DNA"/>
</dbReference>